<name>A0A5S6R3E6_TRIMR</name>
<dbReference type="AlphaFoldDB" id="A0A5S6R3E6"/>
<dbReference type="GO" id="GO:0000398">
    <property type="term" value="P:mRNA splicing, via spliceosome"/>
    <property type="evidence" value="ECO:0007669"/>
    <property type="project" value="UniProtKB-UniRule"/>
</dbReference>
<proteinExistence type="inferred from homology"/>
<evidence type="ECO:0000256" key="8">
    <source>
        <dbReference type="SAM" id="MobiDB-lite"/>
    </source>
</evidence>
<organism evidence="9 10">
    <name type="scientific">Trichuris muris</name>
    <name type="common">Mouse whipworm</name>
    <dbReference type="NCBI Taxonomy" id="70415"/>
    <lineage>
        <taxon>Eukaryota</taxon>
        <taxon>Metazoa</taxon>
        <taxon>Ecdysozoa</taxon>
        <taxon>Nematoda</taxon>
        <taxon>Enoplea</taxon>
        <taxon>Dorylaimia</taxon>
        <taxon>Trichinellida</taxon>
        <taxon>Trichuridae</taxon>
        <taxon>Trichuris</taxon>
    </lineage>
</organism>
<dbReference type="InterPro" id="IPR005037">
    <property type="entry name" value="PRP38"/>
</dbReference>
<keyword evidence="6 7" id="KW-0539">Nucleus</keyword>
<dbReference type="GO" id="GO:0005681">
    <property type="term" value="C:spliceosomal complex"/>
    <property type="evidence" value="ECO:0007669"/>
    <property type="project" value="UniProtKB-KW"/>
</dbReference>
<dbReference type="STRING" id="70415.A0A5S6R3E6"/>
<protein>
    <recommendedName>
        <fullName evidence="7">Pre-mRNA-splicing factor 38</fullName>
    </recommendedName>
</protein>
<evidence type="ECO:0000256" key="2">
    <source>
        <dbReference type="ARBA" id="ARBA00006164"/>
    </source>
</evidence>
<accession>A0A5S6R3E6</accession>
<keyword evidence="9" id="KW-1185">Reference proteome</keyword>
<dbReference type="Proteomes" id="UP000046395">
    <property type="component" value="Unassembled WGS sequence"/>
</dbReference>
<evidence type="ECO:0000313" key="9">
    <source>
        <dbReference type="Proteomes" id="UP000046395"/>
    </source>
</evidence>
<feature type="region of interest" description="Disordered" evidence="8">
    <location>
        <begin position="210"/>
        <end position="409"/>
    </location>
</feature>
<dbReference type="PANTHER" id="PTHR23142">
    <property type="entry name" value="PRE-MRNA-SPLICING FACTOR 38A-RELATED"/>
    <property type="match status" value="1"/>
</dbReference>
<reference evidence="10" key="1">
    <citation type="submission" date="2019-12" db="UniProtKB">
        <authorList>
            <consortium name="WormBaseParasite"/>
        </authorList>
    </citation>
    <scope>IDENTIFICATION</scope>
</reference>
<evidence type="ECO:0000256" key="7">
    <source>
        <dbReference type="RuleBase" id="RU367025"/>
    </source>
</evidence>
<evidence type="ECO:0000313" key="10">
    <source>
        <dbReference type="WBParaSite" id="TMUE_3000013839.1"/>
    </source>
</evidence>
<feature type="compositionally biased region" description="Basic residues" evidence="8">
    <location>
        <begin position="299"/>
        <end position="309"/>
    </location>
</feature>
<feature type="compositionally biased region" description="Acidic residues" evidence="8">
    <location>
        <begin position="398"/>
        <end position="409"/>
    </location>
</feature>
<feature type="compositionally biased region" description="Basic and acidic residues" evidence="8">
    <location>
        <begin position="234"/>
        <end position="267"/>
    </location>
</feature>
<feature type="compositionally biased region" description="Polar residues" evidence="8">
    <location>
        <begin position="210"/>
        <end position="226"/>
    </location>
</feature>
<keyword evidence="5 7" id="KW-0508">mRNA splicing</keyword>
<evidence type="ECO:0000256" key="4">
    <source>
        <dbReference type="ARBA" id="ARBA00022728"/>
    </source>
</evidence>
<evidence type="ECO:0000256" key="3">
    <source>
        <dbReference type="ARBA" id="ARBA00022664"/>
    </source>
</evidence>
<feature type="compositionally biased region" description="Basic and acidic residues" evidence="8">
    <location>
        <begin position="310"/>
        <end position="356"/>
    </location>
</feature>
<evidence type="ECO:0000256" key="6">
    <source>
        <dbReference type="ARBA" id="ARBA00023242"/>
    </source>
</evidence>
<evidence type="ECO:0000256" key="5">
    <source>
        <dbReference type="ARBA" id="ARBA00023187"/>
    </source>
</evidence>
<comment type="similarity">
    <text evidence="2 7">Belongs to the PRP38 family.</text>
</comment>
<comment type="function">
    <text evidence="7">Required for pre-mRNA splicing.</text>
</comment>
<comment type="subcellular location">
    <subcellularLocation>
        <location evidence="1 7">Nucleus</location>
    </subcellularLocation>
</comment>
<dbReference type="Pfam" id="PF03371">
    <property type="entry name" value="PRP38"/>
    <property type="match status" value="2"/>
</dbReference>
<keyword evidence="3 7" id="KW-0507">mRNA processing</keyword>
<keyword evidence="4 7" id="KW-0747">Spliceosome</keyword>
<feature type="compositionally biased region" description="Basic and acidic residues" evidence="8">
    <location>
        <begin position="363"/>
        <end position="389"/>
    </location>
</feature>
<evidence type="ECO:0000256" key="1">
    <source>
        <dbReference type="ARBA" id="ARBA00004123"/>
    </source>
</evidence>
<sequence>MGELAQRNVQADGVHGHNPGGYATVGIKSGSKQNTLAFWGNKQTMNLNHLVYENIMISPYFKNTLSQVVTYHEMLDEIYYNVDHLEPWERGTRKTTGQTGMCGGVRGVGAGGVLISMLNHADSCYIRGLGFMYVRYCLHPNSFWYWFEPYLDDQEEIDPKAGGGDVMTIGDMIRQMLSKLEWYTTLFPRIPVPIQKEIDTKLRERARANFRNQMDSQVTPEASSGRSAGGHSVRSHDGQRWSEERRLPRTSPERIYNKPRGSPDVRRSGRSRSRSSIRSDERSGRHRHRHSSRSSSRRDYRHHHHRRNQSRSDDRKYRRKSDMSRHRSKERHSIRSESRERDRHSKRSDSDRRRDGNSTSAKPEVKSTRHEKSTALVQKEEGSGLDKKSPKAPSLASEPEEGMISSDED</sequence>
<dbReference type="WBParaSite" id="TMUE_3000013839.1">
    <property type="protein sequence ID" value="TMUE_3000013839.1"/>
    <property type="gene ID" value="WBGene00302920"/>
</dbReference>